<dbReference type="InterPro" id="IPR035940">
    <property type="entry name" value="CAP_sf"/>
</dbReference>
<dbReference type="CDD" id="cd05379">
    <property type="entry name" value="CAP_bacterial"/>
    <property type="match status" value="1"/>
</dbReference>
<dbReference type="InterPro" id="IPR014044">
    <property type="entry name" value="CAP_dom"/>
</dbReference>
<dbReference type="PROSITE" id="PS51257">
    <property type="entry name" value="PROKAR_LIPOPROTEIN"/>
    <property type="match status" value="1"/>
</dbReference>
<reference evidence="2 3" key="1">
    <citation type="submission" date="2021-09" db="EMBL/GenBank/DDBJ databases">
        <title>Isoptericola luteus sp. nov., a novel bacterium isolated from Harbin, the capital city of Heilongjiang province.</title>
        <authorList>
            <person name="Li J."/>
        </authorList>
    </citation>
    <scope>NUCLEOTIDE SEQUENCE [LARGE SCALE GENOMIC DNA]</scope>
    <source>
        <strain evidence="2 3">NEAU-Y5</strain>
    </source>
</reference>
<proteinExistence type="predicted"/>
<keyword evidence="3" id="KW-1185">Reference proteome</keyword>
<name>A0ABS7ZD76_9MICO</name>
<sequence>MRILLTRGAGTLLALTLGVAAGVLGGCGLEGGARDRTSASAGPRASTSLTVVREEYAARLEQGVNNARRDGSLRPLTHDDCAARAATGRAEQLVGVDELTHRPLDDVLEACGVTLAAENLSRATRPPQEVVEAWLASAGHAANIRNSEFVRGAVACEQDGDEAGTPRMVCVQIFLAE</sequence>
<dbReference type="SUPFAM" id="SSF55797">
    <property type="entry name" value="PR-1-like"/>
    <property type="match status" value="1"/>
</dbReference>
<evidence type="ECO:0000313" key="3">
    <source>
        <dbReference type="Proteomes" id="UP001319870"/>
    </source>
</evidence>
<feature type="domain" description="SCP" evidence="1">
    <location>
        <begin position="64"/>
        <end position="173"/>
    </location>
</feature>
<dbReference type="EMBL" id="JAIXCQ010000003">
    <property type="protein sequence ID" value="MCA5892998.1"/>
    <property type="molecule type" value="Genomic_DNA"/>
</dbReference>
<gene>
    <name evidence="2" type="ORF">LEP48_06470</name>
</gene>
<organism evidence="2 3">
    <name type="scientific">Isoptericola luteus</name>
    <dbReference type="NCBI Taxonomy" id="2879484"/>
    <lineage>
        <taxon>Bacteria</taxon>
        <taxon>Bacillati</taxon>
        <taxon>Actinomycetota</taxon>
        <taxon>Actinomycetes</taxon>
        <taxon>Micrococcales</taxon>
        <taxon>Promicromonosporaceae</taxon>
        <taxon>Isoptericola</taxon>
    </lineage>
</organism>
<dbReference type="Proteomes" id="UP001319870">
    <property type="component" value="Unassembled WGS sequence"/>
</dbReference>
<evidence type="ECO:0000313" key="2">
    <source>
        <dbReference type="EMBL" id="MCA5892998.1"/>
    </source>
</evidence>
<dbReference type="RefSeq" id="WP_225564752.1">
    <property type="nucleotide sequence ID" value="NZ_JAIXCQ010000003.1"/>
</dbReference>
<comment type="caution">
    <text evidence="2">The sequence shown here is derived from an EMBL/GenBank/DDBJ whole genome shotgun (WGS) entry which is preliminary data.</text>
</comment>
<dbReference type="Pfam" id="PF00188">
    <property type="entry name" value="CAP"/>
    <property type="match status" value="1"/>
</dbReference>
<dbReference type="Gene3D" id="3.40.33.10">
    <property type="entry name" value="CAP"/>
    <property type="match status" value="1"/>
</dbReference>
<protein>
    <submittedName>
        <fullName evidence="2">CAP domain-containing protein</fullName>
    </submittedName>
</protein>
<accession>A0ABS7ZD76</accession>
<evidence type="ECO:0000259" key="1">
    <source>
        <dbReference type="Pfam" id="PF00188"/>
    </source>
</evidence>